<dbReference type="Proteomes" id="UP000006882">
    <property type="component" value="Chromosome G1"/>
</dbReference>
<gene>
    <name evidence="2" type="ORF">PRUPE_1G462600</name>
</gene>
<evidence type="ECO:0000256" key="1">
    <source>
        <dbReference type="SAM" id="Phobius"/>
    </source>
</evidence>
<keyword evidence="1" id="KW-0812">Transmembrane</keyword>
<organism evidence="2 3">
    <name type="scientific">Prunus persica</name>
    <name type="common">Peach</name>
    <name type="synonym">Amygdalus persica</name>
    <dbReference type="NCBI Taxonomy" id="3760"/>
    <lineage>
        <taxon>Eukaryota</taxon>
        <taxon>Viridiplantae</taxon>
        <taxon>Streptophyta</taxon>
        <taxon>Embryophyta</taxon>
        <taxon>Tracheophyta</taxon>
        <taxon>Spermatophyta</taxon>
        <taxon>Magnoliopsida</taxon>
        <taxon>eudicotyledons</taxon>
        <taxon>Gunneridae</taxon>
        <taxon>Pentapetalae</taxon>
        <taxon>rosids</taxon>
        <taxon>fabids</taxon>
        <taxon>Rosales</taxon>
        <taxon>Rosaceae</taxon>
        <taxon>Amygdaloideae</taxon>
        <taxon>Amygdaleae</taxon>
        <taxon>Prunus</taxon>
    </lineage>
</organism>
<dbReference type="EMBL" id="CM007651">
    <property type="protein sequence ID" value="ONI34097.1"/>
    <property type="molecule type" value="Genomic_DNA"/>
</dbReference>
<sequence>MTGPGLWEDTIDSRFWFTFQRRNPQVVKLTWKYWFFVLNFSLFIVKMLHIDYKGRDHRSRE</sequence>
<evidence type="ECO:0000313" key="2">
    <source>
        <dbReference type="EMBL" id="ONI34097.1"/>
    </source>
</evidence>
<keyword evidence="3" id="KW-1185">Reference proteome</keyword>
<keyword evidence="1" id="KW-1133">Transmembrane helix</keyword>
<protein>
    <submittedName>
        <fullName evidence="2">Uncharacterized protein</fullName>
    </submittedName>
</protein>
<proteinExistence type="predicted"/>
<dbReference type="Gramene" id="ONI34097">
    <property type="protein sequence ID" value="ONI34097"/>
    <property type="gene ID" value="PRUPE_1G462600"/>
</dbReference>
<reference evidence="2 3" key="1">
    <citation type="journal article" date="2013" name="Nat. Genet.">
        <title>The high-quality draft genome of peach (Prunus persica) identifies unique patterns of genetic diversity, domestication and genome evolution.</title>
        <authorList>
            <consortium name="International Peach Genome Initiative"/>
            <person name="Verde I."/>
            <person name="Abbott A.G."/>
            <person name="Scalabrin S."/>
            <person name="Jung S."/>
            <person name="Shu S."/>
            <person name="Marroni F."/>
            <person name="Zhebentyayeva T."/>
            <person name="Dettori M.T."/>
            <person name="Grimwood J."/>
            <person name="Cattonaro F."/>
            <person name="Zuccolo A."/>
            <person name="Rossini L."/>
            <person name="Jenkins J."/>
            <person name="Vendramin E."/>
            <person name="Meisel L.A."/>
            <person name="Decroocq V."/>
            <person name="Sosinski B."/>
            <person name="Prochnik S."/>
            <person name="Mitros T."/>
            <person name="Policriti A."/>
            <person name="Cipriani G."/>
            <person name="Dondini L."/>
            <person name="Ficklin S."/>
            <person name="Goodstein D.M."/>
            <person name="Xuan P."/>
            <person name="Del Fabbro C."/>
            <person name="Aramini V."/>
            <person name="Copetti D."/>
            <person name="Gonzalez S."/>
            <person name="Horner D.S."/>
            <person name="Falchi R."/>
            <person name="Lucas S."/>
            <person name="Mica E."/>
            <person name="Maldonado J."/>
            <person name="Lazzari B."/>
            <person name="Bielenberg D."/>
            <person name="Pirona R."/>
            <person name="Miculan M."/>
            <person name="Barakat A."/>
            <person name="Testolin R."/>
            <person name="Stella A."/>
            <person name="Tartarini S."/>
            <person name="Tonutti P."/>
            <person name="Arus P."/>
            <person name="Orellana A."/>
            <person name="Wells C."/>
            <person name="Main D."/>
            <person name="Vizzotto G."/>
            <person name="Silva H."/>
            <person name="Salamini F."/>
            <person name="Schmutz J."/>
            <person name="Morgante M."/>
            <person name="Rokhsar D.S."/>
        </authorList>
    </citation>
    <scope>NUCLEOTIDE SEQUENCE [LARGE SCALE GENOMIC DNA]</scope>
    <source>
        <strain evidence="3">cv. Nemared</strain>
    </source>
</reference>
<keyword evidence="1" id="KW-0472">Membrane</keyword>
<evidence type="ECO:0000313" key="3">
    <source>
        <dbReference type="Proteomes" id="UP000006882"/>
    </source>
</evidence>
<feature type="transmembrane region" description="Helical" evidence="1">
    <location>
        <begin position="31"/>
        <end position="50"/>
    </location>
</feature>
<dbReference type="AlphaFoldDB" id="A0A251RDS4"/>
<accession>A0A251RDS4</accession>
<name>A0A251RDS4_PRUPE</name>